<dbReference type="NCBIfam" id="TIGR01059">
    <property type="entry name" value="gyrB"/>
    <property type="match status" value="1"/>
</dbReference>
<dbReference type="InterPro" id="IPR034160">
    <property type="entry name" value="TOPRIM_GyrB"/>
</dbReference>
<dbReference type="Gene3D" id="3.40.50.670">
    <property type="match status" value="1"/>
</dbReference>
<dbReference type="Proteomes" id="UP000050320">
    <property type="component" value="Unassembled WGS sequence"/>
</dbReference>
<keyword evidence="9 10" id="KW-0413">Isomerase</keyword>
<dbReference type="GO" id="GO:0003677">
    <property type="term" value="F:DNA binding"/>
    <property type="evidence" value="ECO:0007669"/>
    <property type="project" value="UniProtKB-KW"/>
</dbReference>
<protein>
    <recommendedName>
        <fullName evidence="10">DNA gyrase subunit B</fullName>
        <ecNumber evidence="10">5.6.2.2</ecNumber>
    </recommendedName>
</protein>
<feature type="binding site" evidence="10">
    <location>
        <position position="510"/>
    </location>
    <ligand>
        <name>Mg(2+)</name>
        <dbReference type="ChEBI" id="CHEBI:18420"/>
        <label>2</label>
    </ligand>
</feature>
<comment type="cofactor">
    <cofactor evidence="10">
        <name>Mg(2+)</name>
        <dbReference type="ChEBI" id="CHEBI:18420"/>
    </cofactor>
    <cofactor evidence="10">
        <name>Mn(2+)</name>
        <dbReference type="ChEBI" id="CHEBI:29035"/>
    </cofactor>
    <cofactor evidence="10">
        <name>Ca(2+)</name>
        <dbReference type="ChEBI" id="CHEBI:29108"/>
    </cofactor>
    <text evidence="10">Binds two Mg(2+) per subunit. The magnesium ions form salt bridges with both the protein and the DNA. Can also accept other divalent metal cations, such as Mn(2+) or Ca(2+).</text>
</comment>
<reference evidence="12 15" key="1">
    <citation type="submission" date="2015-09" db="EMBL/GenBank/DDBJ databases">
        <title>Draft genome sequence of Acidiplasma aeolicum DSM 18409.</title>
        <authorList>
            <person name="Hemp J."/>
        </authorList>
    </citation>
    <scope>NUCLEOTIDE SEQUENCE [LARGE SCALE GENOMIC DNA]</scope>
    <source>
        <strain evidence="12 15">V</strain>
    </source>
</reference>
<dbReference type="PROSITE" id="PS50880">
    <property type="entry name" value="TOPRIM"/>
    <property type="match status" value="1"/>
</dbReference>
<reference evidence="13 14" key="2">
    <citation type="submission" date="2015-09" db="EMBL/GenBank/DDBJ databases">
        <title>Heavy metals and arsenic resistance mechanisms in polyextremophilic archaea of the family Ferroplasmaceae.</title>
        <authorList>
            <person name="Bulaev A.G."/>
            <person name="Kanygina A.V."/>
        </authorList>
    </citation>
    <scope>NUCLEOTIDE SEQUENCE [LARGE SCALE GENOMIC DNA]</scope>
    <source>
        <strain evidence="13 14">VT</strain>
    </source>
</reference>
<evidence type="ECO:0000256" key="7">
    <source>
        <dbReference type="ARBA" id="ARBA00023029"/>
    </source>
</evidence>
<feature type="binding site" evidence="10">
    <location>
        <position position="508"/>
    </location>
    <ligand>
        <name>Mg(2+)</name>
        <dbReference type="ChEBI" id="CHEBI:18420"/>
        <label>2</label>
    </ligand>
</feature>
<dbReference type="PRINTS" id="PR01159">
    <property type="entry name" value="DNAGYRASEB"/>
</dbReference>
<dbReference type="InterPro" id="IPR002288">
    <property type="entry name" value="DNA_gyrase_B_C"/>
</dbReference>
<dbReference type="SUPFAM" id="SSF56719">
    <property type="entry name" value="Type II DNA topoisomerase"/>
    <property type="match status" value="1"/>
</dbReference>
<dbReference type="SMART" id="SM00387">
    <property type="entry name" value="HATPase_c"/>
    <property type="match status" value="1"/>
</dbReference>
<comment type="subcellular location">
    <subcellularLocation>
        <location evidence="10">Cytoplasm</location>
    </subcellularLocation>
</comment>
<comment type="catalytic activity">
    <reaction evidence="1 10">
        <text>ATP-dependent breakage, passage and rejoining of double-stranded DNA.</text>
        <dbReference type="EC" id="5.6.2.2"/>
    </reaction>
</comment>
<feature type="site" description="Interaction with DNA" evidence="10">
    <location>
        <position position="463"/>
    </location>
</feature>
<dbReference type="InterPro" id="IPR013759">
    <property type="entry name" value="Topo_IIA_B_C"/>
</dbReference>
<dbReference type="InterPro" id="IPR020568">
    <property type="entry name" value="Ribosomal_Su5_D2-typ_SF"/>
</dbReference>
<dbReference type="InterPro" id="IPR013760">
    <property type="entry name" value="Topo_IIA-like_dom_sf"/>
</dbReference>
<dbReference type="NCBIfam" id="NF004189">
    <property type="entry name" value="PRK05644.1"/>
    <property type="match status" value="1"/>
</dbReference>
<keyword evidence="14" id="KW-1185">Reference proteome</keyword>
<dbReference type="PANTHER" id="PTHR45866:SF1">
    <property type="entry name" value="DNA GYRASE SUBUNIT B, MITOCHONDRIAL"/>
    <property type="match status" value="1"/>
</dbReference>
<comment type="function">
    <text evidence="10">A type II topoisomerase that negatively supercoils closed circular double-stranded (ds) DNA in an ATP-dependent manner to modulate DNA topology and maintain chromosomes in an underwound state. Negative supercoiling favors strand separation, and DNA replication, transcription, recombination and repair, all of which involve strand separation. Also able to catalyze the interconversion of other topological isomers of dsDNA rings, including catenanes and knotted rings. Type II topoisomerases break and join 2 DNA strands simultaneously in an ATP-dependent manner.</text>
</comment>
<dbReference type="SMART" id="SM00433">
    <property type="entry name" value="TOP2c"/>
    <property type="match status" value="1"/>
</dbReference>
<comment type="caution">
    <text evidence="12">The sequence shown here is derived from an EMBL/GenBank/DDBJ whole genome shotgun (WGS) entry which is preliminary data.</text>
</comment>
<dbReference type="OrthoDB" id="358756at2157"/>
<dbReference type="InterPro" id="IPR013506">
    <property type="entry name" value="Topo_IIA_bsu_dom2"/>
</dbReference>
<dbReference type="RefSeq" id="WP_048101181.1">
    <property type="nucleotide sequence ID" value="NZ_JBBYJF010000007.1"/>
</dbReference>
<dbReference type="SUPFAM" id="SSF55874">
    <property type="entry name" value="ATPase domain of HSP90 chaperone/DNA topoisomerase II/histidine kinase"/>
    <property type="match status" value="1"/>
</dbReference>
<dbReference type="Pfam" id="PF02518">
    <property type="entry name" value="HATPase_c"/>
    <property type="match status" value="1"/>
</dbReference>
<evidence type="ECO:0000256" key="4">
    <source>
        <dbReference type="ARBA" id="ARBA00022741"/>
    </source>
</evidence>
<comment type="miscellaneous">
    <text evidence="10">Few gyrases are as efficient as E.coli at forming negative supercoils. Not all organisms have 2 type II topoisomerases; in organisms with a single type II topoisomerase this enzyme also has to decatenate newly replicated chromosomes.</text>
</comment>
<evidence type="ECO:0000256" key="3">
    <source>
        <dbReference type="ARBA" id="ARBA00022723"/>
    </source>
</evidence>
<dbReference type="AlphaFoldDB" id="A0A0P9ERS9"/>
<dbReference type="GO" id="GO:0005737">
    <property type="term" value="C:cytoplasm"/>
    <property type="evidence" value="ECO:0007669"/>
    <property type="project" value="UniProtKB-SubCell"/>
</dbReference>
<dbReference type="GeneID" id="84221000"/>
<dbReference type="EC" id="5.6.2.2" evidence="10"/>
<dbReference type="CDD" id="cd00822">
    <property type="entry name" value="TopoII_Trans_DNA_gyrase"/>
    <property type="match status" value="1"/>
</dbReference>
<dbReference type="FunFam" id="3.40.50.670:FF:000002">
    <property type="entry name" value="DNA gyrase subunit B"/>
    <property type="match status" value="1"/>
</dbReference>
<dbReference type="CDD" id="cd16928">
    <property type="entry name" value="HATPase_GyrB-like"/>
    <property type="match status" value="1"/>
</dbReference>
<dbReference type="InterPro" id="IPR018522">
    <property type="entry name" value="TopoIIA_CS"/>
</dbReference>
<dbReference type="InterPro" id="IPR001241">
    <property type="entry name" value="Topo_IIA"/>
</dbReference>
<name>A0A0P9ERS9_9ARCH</name>
<dbReference type="EMBL" id="LKBG01000261">
    <property type="protein sequence ID" value="KQB34028.1"/>
    <property type="molecule type" value="Genomic_DNA"/>
</dbReference>
<dbReference type="GO" id="GO:0005524">
    <property type="term" value="F:ATP binding"/>
    <property type="evidence" value="ECO:0007669"/>
    <property type="project" value="UniProtKB-UniRule"/>
</dbReference>
<keyword evidence="5 10" id="KW-0067">ATP-binding</keyword>
<feature type="domain" description="Toprim" evidence="11">
    <location>
        <begin position="429"/>
        <end position="543"/>
    </location>
</feature>
<proteinExistence type="inferred from homology"/>
<dbReference type="PANTHER" id="PTHR45866">
    <property type="entry name" value="DNA GYRASE/TOPOISOMERASE SUBUNIT B"/>
    <property type="match status" value="1"/>
</dbReference>
<dbReference type="InterPro" id="IPR006171">
    <property type="entry name" value="TOPRIM_dom"/>
</dbReference>
<dbReference type="Pfam" id="PF00986">
    <property type="entry name" value="DNA_gyraseB_C"/>
    <property type="match status" value="1"/>
</dbReference>
<dbReference type="InterPro" id="IPR000565">
    <property type="entry name" value="Topo_IIA_B"/>
</dbReference>
<evidence type="ECO:0000259" key="11">
    <source>
        <dbReference type="PROSITE" id="PS50880"/>
    </source>
</evidence>
<keyword evidence="8" id="KW-0238">DNA-binding</keyword>
<dbReference type="EMBL" id="LJCQ01000233">
    <property type="protein sequence ID" value="KPV46487.1"/>
    <property type="molecule type" value="Genomic_DNA"/>
</dbReference>
<evidence type="ECO:0000256" key="10">
    <source>
        <dbReference type="HAMAP-Rule" id="MF_01898"/>
    </source>
</evidence>
<keyword evidence="7 10" id="KW-0799">Topoisomerase</keyword>
<keyword evidence="4 10" id="KW-0547">Nucleotide-binding</keyword>
<dbReference type="SUPFAM" id="SSF54211">
    <property type="entry name" value="Ribosomal protein S5 domain 2-like"/>
    <property type="match status" value="1"/>
</dbReference>
<comment type="similarity">
    <text evidence="2 10">Belongs to the type II topoisomerase GyrB family.</text>
</comment>
<comment type="subunit">
    <text evidence="10">Heterotetramer, composed of two GyrA and two GyrB chains. In the heterotetramer, GyrA contains the active site tyrosine that forms a transient covalent intermediate with DNA, while GyrB binds cofactors and catalyzes ATP hydrolysis.</text>
</comment>
<dbReference type="InterPro" id="IPR011557">
    <property type="entry name" value="GyrB"/>
</dbReference>
<organism evidence="12 15">
    <name type="scientific">Acidiplasma aeolicum</name>
    <dbReference type="NCBI Taxonomy" id="507754"/>
    <lineage>
        <taxon>Archaea</taxon>
        <taxon>Methanobacteriati</taxon>
        <taxon>Thermoplasmatota</taxon>
        <taxon>Thermoplasmata</taxon>
        <taxon>Thermoplasmatales</taxon>
        <taxon>Ferroplasmaceae</taxon>
        <taxon>Acidiplasma</taxon>
    </lineage>
</organism>
<dbReference type="CDD" id="cd03366">
    <property type="entry name" value="TOPRIM_TopoIIA_GyrB"/>
    <property type="match status" value="1"/>
</dbReference>
<dbReference type="Gene3D" id="3.30.230.10">
    <property type="match status" value="1"/>
</dbReference>
<evidence type="ECO:0000256" key="5">
    <source>
        <dbReference type="ARBA" id="ARBA00022840"/>
    </source>
</evidence>
<dbReference type="NCBIfam" id="NF011501">
    <property type="entry name" value="PRK14939.1"/>
    <property type="match status" value="1"/>
</dbReference>
<evidence type="ECO:0000256" key="1">
    <source>
        <dbReference type="ARBA" id="ARBA00000185"/>
    </source>
</evidence>
<feature type="site" description="Interaction with DNA" evidence="10">
    <location>
        <position position="460"/>
    </location>
</feature>
<feature type="binding site" evidence="10">
    <location>
        <position position="435"/>
    </location>
    <ligand>
        <name>Mg(2+)</name>
        <dbReference type="ChEBI" id="CHEBI:18420"/>
        <label>1</label>
        <note>catalytic</note>
    </ligand>
</feature>
<keyword evidence="6 10" id="KW-0460">Magnesium</keyword>
<dbReference type="GO" id="GO:0005694">
    <property type="term" value="C:chromosome"/>
    <property type="evidence" value="ECO:0007669"/>
    <property type="project" value="InterPro"/>
</dbReference>
<dbReference type="Pfam" id="PF01751">
    <property type="entry name" value="Toprim"/>
    <property type="match status" value="1"/>
</dbReference>
<evidence type="ECO:0000256" key="8">
    <source>
        <dbReference type="ARBA" id="ARBA00023125"/>
    </source>
</evidence>
<dbReference type="Gene3D" id="3.30.565.10">
    <property type="entry name" value="Histidine kinase-like ATPase, C-terminal domain"/>
    <property type="match status" value="1"/>
</dbReference>
<dbReference type="Pfam" id="PF00204">
    <property type="entry name" value="DNA_gyraseB"/>
    <property type="match status" value="1"/>
</dbReference>
<dbReference type="FunFam" id="3.30.565.10:FF:000002">
    <property type="entry name" value="DNA gyrase subunit B"/>
    <property type="match status" value="1"/>
</dbReference>
<evidence type="ECO:0000256" key="6">
    <source>
        <dbReference type="ARBA" id="ARBA00022842"/>
    </source>
</evidence>
<dbReference type="GO" id="GO:0006265">
    <property type="term" value="P:DNA topological change"/>
    <property type="evidence" value="ECO:0007669"/>
    <property type="project" value="UniProtKB-UniRule"/>
</dbReference>
<dbReference type="Proteomes" id="UP000050515">
    <property type="component" value="Unassembled WGS sequence"/>
</dbReference>
<accession>A0A0P9ERS9</accession>
<keyword evidence="3 10" id="KW-0479">Metal-binding</keyword>
<dbReference type="PROSITE" id="PS00177">
    <property type="entry name" value="TOPOISOMERASE_II"/>
    <property type="match status" value="1"/>
</dbReference>
<dbReference type="PRINTS" id="PR00418">
    <property type="entry name" value="TPI2FAMILY"/>
</dbReference>
<dbReference type="InterPro" id="IPR014721">
    <property type="entry name" value="Ribsml_uS5_D2-typ_fold_subgr"/>
</dbReference>
<evidence type="ECO:0000313" key="14">
    <source>
        <dbReference type="Proteomes" id="UP000050320"/>
    </source>
</evidence>
<dbReference type="InterPro" id="IPR003594">
    <property type="entry name" value="HATPase_dom"/>
</dbReference>
<gene>
    <name evidence="10" type="primary">gyrB</name>
    <name evidence="13" type="ORF">AOG54_05930</name>
    <name evidence="12" type="ORF">SE19_05300</name>
</gene>
<evidence type="ECO:0000256" key="2">
    <source>
        <dbReference type="ARBA" id="ARBA00010708"/>
    </source>
</evidence>
<feature type="binding site" evidence="10">
    <location>
        <position position="508"/>
    </location>
    <ligand>
        <name>Mg(2+)</name>
        <dbReference type="ChEBI" id="CHEBI:18420"/>
        <label>1</label>
        <note>catalytic</note>
    </ligand>
</feature>
<dbReference type="InterPro" id="IPR036890">
    <property type="entry name" value="HATPase_C_sf"/>
</dbReference>
<dbReference type="PATRIC" id="fig|507754.4.peg.1589"/>
<evidence type="ECO:0000313" key="15">
    <source>
        <dbReference type="Proteomes" id="UP000050515"/>
    </source>
</evidence>
<dbReference type="GO" id="GO:0046872">
    <property type="term" value="F:metal ion binding"/>
    <property type="evidence" value="ECO:0007669"/>
    <property type="project" value="UniProtKB-KW"/>
</dbReference>
<dbReference type="HAMAP" id="MF_01898">
    <property type="entry name" value="GyrB"/>
    <property type="match status" value="1"/>
</dbReference>
<dbReference type="GO" id="GO:0003918">
    <property type="term" value="F:DNA topoisomerase type II (double strand cut, ATP-hydrolyzing) activity"/>
    <property type="evidence" value="ECO:0007669"/>
    <property type="project" value="UniProtKB-UniRule"/>
</dbReference>
<keyword evidence="10" id="KW-0963">Cytoplasm</keyword>
<evidence type="ECO:0000313" key="13">
    <source>
        <dbReference type="EMBL" id="KQB34028.1"/>
    </source>
</evidence>
<evidence type="ECO:0000313" key="12">
    <source>
        <dbReference type="EMBL" id="KPV46487.1"/>
    </source>
</evidence>
<evidence type="ECO:0000256" key="9">
    <source>
        <dbReference type="ARBA" id="ARBA00023235"/>
    </source>
</evidence>
<dbReference type="GO" id="GO:0006261">
    <property type="term" value="P:DNA-templated DNA replication"/>
    <property type="evidence" value="ECO:0007669"/>
    <property type="project" value="UniProtKB-UniRule"/>
</dbReference>
<sequence>MDKYDSSQIQILEGLKAVRKVPGMYIGSTGTEGLHHMVYEVVDNCIDESMAGFASNINIVIYRDGSISVEDDGRGIPVDIHPKYNRPGLEIVMTELHSGAKFDKKVYKVTGGLHGVGVHVVNALSEYLIALVKKDGKIYYERFERGIPVSGLVTLTPDEAKNDENIKDIVIKYPEHGTIIKFYPDKEIFDSTDFSYSVISERIMDLAFLNPKITINLSDFRTNKSESFHFDGGLVEYVQYLNQGKEVINKDPIHCYEEYKDYTVEFAMQYNNDVPEISESFVNNIKTPEGGTHLTGFHTGVSRAIIDYAKNKNLIKGVSAITGDDTREGLVSVLHVKMYNPQFEGQTKEKLGNSAVKNIVSSITEKYLKEYFESFPLVAEAIIRRVLAASAAREASRKAKDLVRRKTALESGSLPGKLADCSSDDSKITEIYIVEGDSAGGSAKQARNREFQAILPLRGKILNVEKANDNKALENEEIKNLITAIGTNIKDKFDIRNLRYNKIIIMTDADVDGAHIRTLLLTFFYRFMKDLIDQGHVYFAQPPLYRIQKGNDIHYVFFEDEKDDLIKKLGGNVIIQRFKGLGEMNPEQLWDTTMNPETRKLVQVTIEDAYYADQLFSILMGEKVEPRRKFIEENAKYVKNLDI</sequence>